<protein>
    <submittedName>
        <fullName evidence="2">Uncharacterized protein</fullName>
    </submittedName>
</protein>
<organism evidence="2 3">
    <name type="scientific">Ophiophagus hannah</name>
    <name type="common">King cobra</name>
    <name type="synonym">Naja hannah</name>
    <dbReference type="NCBI Taxonomy" id="8665"/>
    <lineage>
        <taxon>Eukaryota</taxon>
        <taxon>Metazoa</taxon>
        <taxon>Chordata</taxon>
        <taxon>Craniata</taxon>
        <taxon>Vertebrata</taxon>
        <taxon>Euteleostomi</taxon>
        <taxon>Lepidosauria</taxon>
        <taxon>Squamata</taxon>
        <taxon>Bifurcata</taxon>
        <taxon>Unidentata</taxon>
        <taxon>Episquamata</taxon>
        <taxon>Toxicofera</taxon>
        <taxon>Serpentes</taxon>
        <taxon>Colubroidea</taxon>
        <taxon>Elapidae</taxon>
        <taxon>Elapinae</taxon>
        <taxon>Ophiophagus</taxon>
    </lineage>
</organism>
<feature type="compositionally biased region" description="Basic and acidic residues" evidence="1">
    <location>
        <begin position="168"/>
        <end position="179"/>
    </location>
</feature>
<evidence type="ECO:0000313" key="2">
    <source>
        <dbReference type="EMBL" id="ETE70818.1"/>
    </source>
</evidence>
<dbReference type="EMBL" id="AZIM01000477">
    <property type="protein sequence ID" value="ETE70818.1"/>
    <property type="molecule type" value="Genomic_DNA"/>
</dbReference>
<proteinExistence type="predicted"/>
<keyword evidence="3" id="KW-1185">Reference proteome</keyword>
<comment type="caution">
    <text evidence="2">The sequence shown here is derived from an EMBL/GenBank/DDBJ whole genome shotgun (WGS) entry which is preliminary data.</text>
</comment>
<feature type="non-terminal residue" evidence="2">
    <location>
        <position position="1"/>
    </location>
</feature>
<evidence type="ECO:0000313" key="3">
    <source>
        <dbReference type="Proteomes" id="UP000018936"/>
    </source>
</evidence>
<accession>V8P9Y9</accession>
<feature type="compositionally biased region" description="Basic residues" evidence="1">
    <location>
        <begin position="138"/>
        <end position="167"/>
    </location>
</feature>
<gene>
    <name evidence="2" type="ORF">L345_03372</name>
</gene>
<evidence type="ECO:0000256" key="1">
    <source>
        <dbReference type="SAM" id="MobiDB-lite"/>
    </source>
</evidence>
<sequence>MGFKKFYYRFWGHGLVGVAGEGYCKIPTPFPFLGEGNQRRPSQSAGTQWEAENRWGQGQSEVVFAGSLNYSKFPLLVFQNWSAPAEYHLWLWHPDKRESEWKSSWKRKDRRERESVCERETHTEKERNKEGRKEGRKERKRKREKGIKRRKEGKRKRERERKRRKEGRRKEREKERKEGRKEGKVISPFCRGKNKRRCNCVKGTKFIEWHLNEAENAVQKKPHRLSILRLPPSGRLRMAGCHSDAKGILSGSCKNESWVYLVFSIAPIFVCVEVDLFLIGWADVCYSQDLSILILPSGGSGAPRRGPRGLFWWLWKLANSVISVCARLAFEGGCRHQLTPERVKPTAVLVRVSLLPPVIWVLILPTLDGWKVESTLSLGSFEHGLTFVGRQSLGMISEASRAVFLHLSHFKRHGLQLPEFLSR</sequence>
<feature type="compositionally biased region" description="Basic and acidic residues" evidence="1">
    <location>
        <begin position="112"/>
        <end position="137"/>
    </location>
</feature>
<reference evidence="2 3" key="1">
    <citation type="journal article" date="2013" name="Proc. Natl. Acad. Sci. U.S.A.">
        <title>The king cobra genome reveals dynamic gene evolution and adaptation in the snake venom system.</title>
        <authorList>
            <person name="Vonk F.J."/>
            <person name="Casewell N.R."/>
            <person name="Henkel C.V."/>
            <person name="Heimberg A.M."/>
            <person name="Jansen H.J."/>
            <person name="McCleary R.J."/>
            <person name="Kerkkamp H.M."/>
            <person name="Vos R.A."/>
            <person name="Guerreiro I."/>
            <person name="Calvete J.J."/>
            <person name="Wuster W."/>
            <person name="Woods A.E."/>
            <person name="Logan J.M."/>
            <person name="Harrison R.A."/>
            <person name="Castoe T.A."/>
            <person name="de Koning A.P."/>
            <person name="Pollock D.D."/>
            <person name="Yandell M."/>
            <person name="Calderon D."/>
            <person name="Renjifo C."/>
            <person name="Currier R.B."/>
            <person name="Salgado D."/>
            <person name="Pla D."/>
            <person name="Sanz L."/>
            <person name="Hyder A.S."/>
            <person name="Ribeiro J.M."/>
            <person name="Arntzen J.W."/>
            <person name="van den Thillart G.E."/>
            <person name="Boetzer M."/>
            <person name="Pirovano W."/>
            <person name="Dirks R.P."/>
            <person name="Spaink H.P."/>
            <person name="Duboule D."/>
            <person name="McGlinn E."/>
            <person name="Kini R.M."/>
            <person name="Richardson M.K."/>
        </authorList>
    </citation>
    <scope>NUCLEOTIDE SEQUENCE</scope>
    <source>
        <tissue evidence="2">Blood</tissue>
    </source>
</reference>
<dbReference type="AlphaFoldDB" id="V8P9Y9"/>
<name>V8P9Y9_OPHHA</name>
<dbReference type="Proteomes" id="UP000018936">
    <property type="component" value="Unassembled WGS sequence"/>
</dbReference>
<feature type="region of interest" description="Disordered" evidence="1">
    <location>
        <begin position="112"/>
        <end position="179"/>
    </location>
</feature>